<gene>
    <name evidence="1" type="ORF">HOLleu_02481</name>
</gene>
<evidence type="ECO:0000313" key="2">
    <source>
        <dbReference type="Proteomes" id="UP001152320"/>
    </source>
</evidence>
<evidence type="ECO:0000313" key="1">
    <source>
        <dbReference type="EMBL" id="KAJ8049645.1"/>
    </source>
</evidence>
<reference evidence="1" key="1">
    <citation type="submission" date="2021-10" db="EMBL/GenBank/DDBJ databases">
        <title>Tropical sea cucumber genome reveals ecological adaptation and Cuvierian tubules defense mechanism.</title>
        <authorList>
            <person name="Chen T."/>
        </authorList>
    </citation>
    <scope>NUCLEOTIDE SEQUENCE</scope>
    <source>
        <strain evidence="1">Nanhai2018</strain>
        <tissue evidence="1">Muscle</tissue>
    </source>
</reference>
<keyword evidence="2" id="KW-1185">Reference proteome</keyword>
<organism evidence="1 2">
    <name type="scientific">Holothuria leucospilota</name>
    <name type="common">Black long sea cucumber</name>
    <name type="synonym">Mertensiothuria leucospilota</name>
    <dbReference type="NCBI Taxonomy" id="206669"/>
    <lineage>
        <taxon>Eukaryota</taxon>
        <taxon>Metazoa</taxon>
        <taxon>Echinodermata</taxon>
        <taxon>Eleutherozoa</taxon>
        <taxon>Echinozoa</taxon>
        <taxon>Holothuroidea</taxon>
        <taxon>Aspidochirotacea</taxon>
        <taxon>Aspidochirotida</taxon>
        <taxon>Holothuriidae</taxon>
        <taxon>Holothuria</taxon>
    </lineage>
</organism>
<sequence>MLAVCLLLPSKGKEAKEKQKNKEKTRTEEKTKTEIKSSVATGCSKEGEDRPTDVFILIYSHCLLSFSTKFPVSNFRFSLLKSSFIYFVILTIKLNVML</sequence>
<accession>A0A9Q1CRC8</accession>
<protein>
    <submittedName>
        <fullName evidence="1">Uncharacterized protein</fullName>
    </submittedName>
</protein>
<comment type="caution">
    <text evidence="1">The sequence shown here is derived from an EMBL/GenBank/DDBJ whole genome shotgun (WGS) entry which is preliminary data.</text>
</comment>
<dbReference type="Proteomes" id="UP001152320">
    <property type="component" value="Chromosome 1"/>
</dbReference>
<dbReference type="AlphaFoldDB" id="A0A9Q1CRC8"/>
<proteinExistence type="predicted"/>
<dbReference type="EMBL" id="JAIZAY010000001">
    <property type="protein sequence ID" value="KAJ8049645.1"/>
    <property type="molecule type" value="Genomic_DNA"/>
</dbReference>
<name>A0A9Q1CRC8_HOLLE</name>